<evidence type="ECO:0000259" key="3">
    <source>
        <dbReference type="Pfam" id="PF22807"/>
    </source>
</evidence>
<dbReference type="OrthoDB" id="9770043at2"/>
<evidence type="ECO:0000256" key="2">
    <source>
        <dbReference type="SAM" id="SignalP"/>
    </source>
</evidence>
<gene>
    <name evidence="4" type="ORF">LMTR13_04075</name>
</gene>
<feature type="signal peptide" evidence="2">
    <location>
        <begin position="1"/>
        <end position="27"/>
    </location>
</feature>
<evidence type="ECO:0000313" key="4">
    <source>
        <dbReference type="EMBL" id="ANV99478.1"/>
    </source>
</evidence>
<dbReference type="KEGG" id="bic:LMTR13_04075"/>
<dbReference type="InterPro" id="IPR011041">
    <property type="entry name" value="Quinoprot_gluc/sorb_DH_b-prop"/>
</dbReference>
<keyword evidence="2" id="KW-0732">Signal</keyword>
<protein>
    <recommendedName>
        <fullName evidence="3">Pyrroloquinoline quinone-dependent pyranose dehydrogenase beta-propeller domain-containing protein</fullName>
    </recommendedName>
</protein>
<keyword evidence="5" id="KW-1185">Reference proteome</keyword>
<dbReference type="Proteomes" id="UP000092839">
    <property type="component" value="Chromosome"/>
</dbReference>
<dbReference type="AlphaFoldDB" id="A0A1B1U9N2"/>
<sequence length="471" mass="50935">MKIPSSRLVTLAATLVAIGFALAPAWAQRKNAPAAQPPAEKPADPALLPDQELGWRFTVKAEDLPSPKTGPVVSSRSLVIPHQGQTPRVPEGFITTAFMTGLEHPRRLLVLPNGDVLVAEQKAGYLTLLRDEDGDGKADWIQRHAEGLNQPYGLAWRDDHVLVADQDGIWKVPHRLGALRAGRGGEQPKAADVPPDQRKPSPAVVGEEMITGKGVFGIVQGHANRHLAIDPKTGGLFVGVGSSGNIGVEPEVKATIQRFDPNGANQATFASGLRNPTALAFEPGTGDLYAVVQERDGLGDRLPPDYLTRVEKGAFYGWPYAYIGQHPQPGFAKLKPDKVKASIKPDLLFEAHSSAMDLVFYDGEQFPPEFRGGAFVALKGSWNRSEPTGYKIVFVPFKDGRPQGWYQNFAVGFWISGMHRAEVWGRPAALAIAKDGSLLVADDTGGTIWRIAYTGSQNRTDKTDGNTEAPR</sequence>
<evidence type="ECO:0000313" key="5">
    <source>
        <dbReference type="Proteomes" id="UP000092839"/>
    </source>
</evidence>
<name>A0A1B1U9N2_9BRAD</name>
<accession>A0A1B1U9N2</accession>
<feature type="domain" description="Pyrroloquinoline quinone-dependent pyranose dehydrogenase beta-propeller" evidence="3">
    <location>
        <begin position="342"/>
        <end position="452"/>
    </location>
</feature>
<reference evidence="4 5" key="1">
    <citation type="submission" date="2016-07" db="EMBL/GenBank/DDBJ databases">
        <title>Complete genome sequence of Bradyrhizobium icense LMTR 13T, a potential inoculant strain isolated from lima bean (Phaseolus lunatus) in Peru.</title>
        <authorList>
            <person name="Ormeno-Orrillo E."/>
            <person name="Duran D."/>
            <person name="Rogel M.A."/>
            <person name="Rey L."/>
            <person name="Imperial J."/>
            <person name="Ruiz-Argueso T."/>
            <person name="Martinez-Romero E."/>
        </authorList>
    </citation>
    <scope>NUCLEOTIDE SEQUENCE [LARGE SCALE GENOMIC DNA]</scope>
    <source>
        <strain evidence="4 5">LMTR 13</strain>
    </source>
</reference>
<dbReference type="PANTHER" id="PTHR19328">
    <property type="entry name" value="HEDGEHOG-INTERACTING PROTEIN"/>
    <property type="match status" value="1"/>
</dbReference>
<dbReference type="SUPFAM" id="SSF50952">
    <property type="entry name" value="Soluble quinoprotein glucose dehydrogenase"/>
    <property type="match status" value="1"/>
</dbReference>
<proteinExistence type="predicted"/>
<dbReference type="EMBL" id="CP016428">
    <property type="protein sequence ID" value="ANV99478.1"/>
    <property type="molecule type" value="Genomic_DNA"/>
</dbReference>
<feature type="region of interest" description="Disordered" evidence="1">
    <location>
        <begin position="181"/>
        <end position="201"/>
    </location>
</feature>
<dbReference type="Pfam" id="PF22807">
    <property type="entry name" value="TrAA12"/>
    <property type="match status" value="1"/>
</dbReference>
<evidence type="ECO:0000256" key="1">
    <source>
        <dbReference type="SAM" id="MobiDB-lite"/>
    </source>
</evidence>
<dbReference type="PANTHER" id="PTHR19328:SF55">
    <property type="entry name" value="BLR6566 PROTEIN"/>
    <property type="match status" value="1"/>
</dbReference>
<organism evidence="4 5">
    <name type="scientific">Bradyrhizobium icense</name>
    <dbReference type="NCBI Taxonomy" id="1274631"/>
    <lineage>
        <taxon>Bacteria</taxon>
        <taxon>Pseudomonadati</taxon>
        <taxon>Pseudomonadota</taxon>
        <taxon>Alphaproteobacteria</taxon>
        <taxon>Hyphomicrobiales</taxon>
        <taxon>Nitrobacteraceae</taxon>
        <taxon>Bradyrhizobium</taxon>
    </lineage>
</organism>
<dbReference type="InterPro" id="IPR011042">
    <property type="entry name" value="6-blade_b-propeller_TolB-like"/>
</dbReference>
<dbReference type="RefSeq" id="WP_065726784.1">
    <property type="nucleotide sequence ID" value="NZ_CP016428.1"/>
</dbReference>
<dbReference type="InterPro" id="IPR054539">
    <property type="entry name" value="Beta-prop_PDH"/>
</dbReference>
<dbReference type="Gene3D" id="2.120.10.30">
    <property type="entry name" value="TolB, C-terminal domain"/>
    <property type="match status" value="1"/>
</dbReference>
<feature type="chain" id="PRO_5008530263" description="Pyrroloquinoline quinone-dependent pyranose dehydrogenase beta-propeller domain-containing protein" evidence="2">
    <location>
        <begin position="28"/>
        <end position="471"/>
    </location>
</feature>